<evidence type="ECO:0000256" key="5">
    <source>
        <dbReference type="PIRSR" id="PIRSR601486-1"/>
    </source>
</evidence>
<evidence type="ECO:0000256" key="6">
    <source>
        <dbReference type="SAM" id="MobiDB-lite"/>
    </source>
</evidence>
<dbReference type="EMBL" id="BIFR01000002">
    <property type="protein sequence ID" value="GCE14998.1"/>
    <property type="molecule type" value="Genomic_DNA"/>
</dbReference>
<dbReference type="SUPFAM" id="SSF46458">
    <property type="entry name" value="Globin-like"/>
    <property type="match status" value="1"/>
</dbReference>
<dbReference type="AlphaFoldDB" id="A0A402A7B1"/>
<feature type="binding site" description="distal binding residue" evidence="5">
    <location>
        <position position="76"/>
    </location>
    <ligand>
        <name>heme</name>
        <dbReference type="ChEBI" id="CHEBI:30413"/>
    </ligand>
    <ligandPart>
        <name>Fe</name>
        <dbReference type="ChEBI" id="CHEBI:18248"/>
    </ligandPart>
</feature>
<dbReference type="Pfam" id="PF01152">
    <property type="entry name" value="Bac_globin"/>
    <property type="match status" value="1"/>
</dbReference>
<dbReference type="OrthoDB" id="9798157at2"/>
<keyword evidence="1" id="KW-0813">Transport</keyword>
<dbReference type="Proteomes" id="UP000287352">
    <property type="component" value="Unassembled WGS sequence"/>
</dbReference>
<dbReference type="CDD" id="cd14775">
    <property type="entry name" value="TrHb2_O-like"/>
    <property type="match status" value="1"/>
</dbReference>
<accession>A0A402A7B1</accession>
<dbReference type="GO" id="GO:0046872">
    <property type="term" value="F:metal ion binding"/>
    <property type="evidence" value="ECO:0007669"/>
    <property type="project" value="UniProtKB-KW"/>
</dbReference>
<keyword evidence="3 5" id="KW-0479">Metal-binding</keyword>
<comment type="caution">
    <text evidence="7">The sequence shown here is derived from an EMBL/GenBank/DDBJ whole genome shotgun (WGS) entry which is preliminary data.</text>
</comment>
<evidence type="ECO:0000256" key="1">
    <source>
        <dbReference type="ARBA" id="ARBA00022448"/>
    </source>
</evidence>
<keyword evidence="4 5" id="KW-0408">Iron</keyword>
<dbReference type="InterPro" id="IPR001486">
    <property type="entry name" value="Hemoglobin_trunc"/>
</dbReference>
<dbReference type="Gene3D" id="1.10.490.10">
    <property type="entry name" value="Globins"/>
    <property type="match status" value="1"/>
</dbReference>
<evidence type="ECO:0000256" key="4">
    <source>
        <dbReference type="ARBA" id="ARBA00023004"/>
    </source>
</evidence>
<organism evidence="7 8">
    <name type="scientific">Tengunoibacter tsumagoiensis</name>
    <dbReference type="NCBI Taxonomy" id="2014871"/>
    <lineage>
        <taxon>Bacteria</taxon>
        <taxon>Bacillati</taxon>
        <taxon>Chloroflexota</taxon>
        <taxon>Ktedonobacteria</taxon>
        <taxon>Ktedonobacterales</taxon>
        <taxon>Dictyobacteraceae</taxon>
        <taxon>Tengunoibacter</taxon>
    </lineage>
</organism>
<keyword evidence="2 5" id="KW-0349">Heme</keyword>
<evidence type="ECO:0000313" key="7">
    <source>
        <dbReference type="EMBL" id="GCE14998.1"/>
    </source>
</evidence>
<proteinExistence type="predicted"/>
<evidence type="ECO:0000313" key="8">
    <source>
        <dbReference type="Proteomes" id="UP000287352"/>
    </source>
</evidence>
<keyword evidence="8" id="KW-1185">Reference proteome</keyword>
<dbReference type="InterPro" id="IPR009050">
    <property type="entry name" value="Globin-like_sf"/>
</dbReference>
<evidence type="ECO:0000256" key="3">
    <source>
        <dbReference type="ARBA" id="ARBA00022723"/>
    </source>
</evidence>
<sequence length="243" mass="27751">MIMENQKPTLYEWMGGLPALIRLTHIFYEKYVPQDELLAPLFAGMAPDHPERVATWLGEVFGGPEAYTERYGGHAHMISRHLDKGLSEEQRARWASLICQAADDAGLPTDHAFRAAFVSYIEWGTHLAVTYSAPGANPPLHQPVPHWDWGEALPEPTGSSQETKGQKRSNEPITFTQHIQPLFRAKDRQSMQWAFDLWSYEDVTRHAQGIFHRLQQGSMPCDGTWPHEQVELFQRWMTSGMAR</sequence>
<name>A0A402A7B1_9CHLR</name>
<dbReference type="GO" id="GO:0020037">
    <property type="term" value="F:heme binding"/>
    <property type="evidence" value="ECO:0007669"/>
    <property type="project" value="InterPro"/>
</dbReference>
<protein>
    <recommendedName>
        <fullName evidence="9">Globin</fullName>
    </recommendedName>
</protein>
<dbReference type="GO" id="GO:0019825">
    <property type="term" value="F:oxygen binding"/>
    <property type="evidence" value="ECO:0007669"/>
    <property type="project" value="InterPro"/>
</dbReference>
<feature type="region of interest" description="Disordered" evidence="6">
    <location>
        <begin position="147"/>
        <end position="170"/>
    </location>
</feature>
<evidence type="ECO:0000256" key="2">
    <source>
        <dbReference type="ARBA" id="ARBA00022617"/>
    </source>
</evidence>
<dbReference type="InterPro" id="IPR012292">
    <property type="entry name" value="Globin/Proto"/>
</dbReference>
<evidence type="ECO:0008006" key="9">
    <source>
        <dbReference type="Google" id="ProtNLM"/>
    </source>
</evidence>
<gene>
    <name evidence="7" type="ORF">KTT_48570</name>
</gene>
<reference evidence="8" key="1">
    <citation type="submission" date="2018-12" db="EMBL/GenBank/DDBJ databases">
        <title>Tengunoibacter tsumagoiensis gen. nov., sp. nov., Dictyobacter kobayashii sp. nov., D. alpinus sp. nov., and D. joshuensis sp. nov. and description of Dictyobacteraceae fam. nov. within the order Ktedonobacterales isolated from Tengu-no-mugimeshi.</title>
        <authorList>
            <person name="Wang C.M."/>
            <person name="Zheng Y."/>
            <person name="Sakai Y."/>
            <person name="Toyoda A."/>
            <person name="Minakuchi Y."/>
            <person name="Abe K."/>
            <person name="Yokota A."/>
            <person name="Yabe S."/>
        </authorList>
    </citation>
    <scope>NUCLEOTIDE SEQUENCE [LARGE SCALE GENOMIC DNA]</scope>
    <source>
        <strain evidence="8">Uno3</strain>
    </source>
</reference>